<dbReference type="Proteomes" id="UP001139887">
    <property type="component" value="Unassembled WGS sequence"/>
</dbReference>
<dbReference type="PANTHER" id="PTHR28125:SF2">
    <property type="entry name" value="MEIOTIC EXPRESSION UP-REGULATED PROTEIN 26"/>
    <property type="match status" value="1"/>
</dbReference>
<dbReference type="Pfam" id="PF14616">
    <property type="entry name" value="Rua1_C"/>
    <property type="match status" value="1"/>
</dbReference>
<sequence length="111" mass="12456">MLEVAAAVNSVNYVDDGESLLTSEWNLQEADEHPLCINGDGAGSTSPLMEACNQNMEGDFDGCEPNLIRAFDDMYTPRWIRGIGREKEGLCPVCFEKGTLNWRRMKCSAYW</sequence>
<evidence type="ECO:0000313" key="2">
    <source>
        <dbReference type="EMBL" id="KAJ2848745.1"/>
    </source>
</evidence>
<dbReference type="AlphaFoldDB" id="A0A9W8M019"/>
<organism evidence="2 3">
    <name type="scientific">Coemansia brasiliensis</name>
    <dbReference type="NCBI Taxonomy" id="2650707"/>
    <lineage>
        <taxon>Eukaryota</taxon>
        <taxon>Fungi</taxon>
        <taxon>Fungi incertae sedis</taxon>
        <taxon>Zoopagomycota</taxon>
        <taxon>Kickxellomycotina</taxon>
        <taxon>Kickxellomycetes</taxon>
        <taxon>Kickxellales</taxon>
        <taxon>Kickxellaceae</taxon>
        <taxon>Coemansia</taxon>
    </lineage>
</organism>
<name>A0A9W8M019_9FUNG</name>
<comment type="caution">
    <text evidence="2">The sequence shown here is derived from an EMBL/GenBank/DDBJ whole genome shotgun (WGS) entry which is preliminary data.</text>
</comment>
<dbReference type="InterPro" id="IPR028012">
    <property type="entry name" value="Rua1_C"/>
</dbReference>
<dbReference type="PANTHER" id="PTHR28125">
    <property type="entry name" value="MEIOTIC EXPRESSION UP-REGULATED PROTEIN 26"/>
    <property type="match status" value="1"/>
</dbReference>
<protein>
    <recommendedName>
        <fullName evidence="1">Transcription regulator Rua1 C-terminal domain-containing protein</fullName>
    </recommendedName>
</protein>
<dbReference type="OrthoDB" id="5595379at2759"/>
<feature type="domain" description="Transcription regulator Rua1 C-terminal" evidence="1">
    <location>
        <begin position="72"/>
        <end position="111"/>
    </location>
</feature>
<reference evidence="2" key="1">
    <citation type="submission" date="2022-07" db="EMBL/GenBank/DDBJ databases">
        <title>Phylogenomic reconstructions and comparative analyses of Kickxellomycotina fungi.</title>
        <authorList>
            <person name="Reynolds N.K."/>
            <person name="Stajich J.E."/>
            <person name="Barry K."/>
            <person name="Grigoriev I.V."/>
            <person name="Crous P."/>
            <person name="Smith M.E."/>
        </authorList>
    </citation>
    <scope>NUCLEOTIDE SEQUENCE</scope>
    <source>
        <strain evidence="2">NRRL 1566</strain>
    </source>
</reference>
<keyword evidence="3" id="KW-1185">Reference proteome</keyword>
<accession>A0A9W8M019</accession>
<evidence type="ECO:0000259" key="1">
    <source>
        <dbReference type="Pfam" id="PF14616"/>
    </source>
</evidence>
<evidence type="ECO:0000313" key="3">
    <source>
        <dbReference type="Proteomes" id="UP001139887"/>
    </source>
</evidence>
<proteinExistence type="predicted"/>
<dbReference type="EMBL" id="JANBUW010000137">
    <property type="protein sequence ID" value="KAJ2848745.1"/>
    <property type="molecule type" value="Genomic_DNA"/>
</dbReference>
<gene>
    <name evidence="2" type="ORF">IWW36_003108</name>
</gene>